<keyword evidence="2" id="KW-1185">Reference proteome</keyword>
<organism evidence="1 2">
    <name type="scientific">Photorhabdus khanii NC19</name>
    <dbReference type="NCBI Taxonomy" id="1004151"/>
    <lineage>
        <taxon>Bacteria</taxon>
        <taxon>Pseudomonadati</taxon>
        <taxon>Pseudomonadota</taxon>
        <taxon>Gammaproteobacteria</taxon>
        <taxon>Enterobacterales</taxon>
        <taxon>Morganellaceae</taxon>
        <taxon>Photorhabdus</taxon>
    </lineage>
</organism>
<name>W3VF07_9GAMM</name>
<reference evidence="1 2" key="1">
    <citation type="submission" date="2013-11" db="EMBL/GenBank/DDBJ databases">
        <title>Elucidation of the Photorhabdus temperata genome and generation of transposon mutant library to identify motility mutants.</title>
        <authorList>
            <person name="Hurst S.G.IV."/>
            <person name="Micheals B."/>
            <person name="Abebe-Akele F."/>
            <person name="Rowedder H."/>
            <person name="Bullock H."/>
            <person name="Jackobeck R."/>
            <person name="Janicki E."/>
            <person name="Tisa L.S."/>
        </authorList>
    </citation>
    <scope>NUCLEOTIDE SEQUENCE [LARGE SCALE GENOMIC DNA]</scope>
    <source>
        <strain evidence="1 2">NC19</strain>
    </source>
</reference>
<dbReference type="EMBL" id="AYSJ01000002">
    <property type="protein sequence ID" value="ETS33685.1"/>
    <property type="molecule type" value="Genomic_DNA"/>
</dbReference>
<protein>
    <submittedName>
        <fullName evidence="1">Uncharacterized protein</fullName>
    </submittedName>
</protein>
<accession>W3VF07</accession>
<evidence type="ECO:0000313" key="2">
    <source>
        <dbReference type="Proteomes" id="UP000018957"/>
    </source>
</evidence>
<proteinExistence type="predicted"/>
<dbReference type="Proteomes" id="UP000018957">
    <property type="component" value="Unassembled WGS sequence"/>
</dbReference>
<gene>
    <name evidence="1" type="ORF">PTE_00862</name>
</gene>
<dbReference type="AlphaFoldDB" id="W3VF07"/>
<evidence type="ECO:0000313" key="1">
    <source>
        <dbReference type="EMBL" id="ETS33685.1"/>
    </source>
</evidence>
<sequence length="29" mass="3442">MLKQNKEKGGFYNKLFDYISSLLLLFSIM</sequence>
<comment type="caution">
    <text evidence="1">The sequence shown here is derived from an EMBL/GenBank/DDBJ whole genome shotgun (WGS) entry which is preliminary data.</text>
</comment>